<keyword evidence="2" id="KW-1185">Reference proteome</keyword>
<proteinExistence type="predicted"/>
<reference evidence="1 2" key="1">
    <citation type="submission" date="2014-09" db="EMBL/GenBank/DDBJ databases">
        <title>Genome sequencing of Methyloceanibacter caenitepidi Gela4.</title>
        <authorList>
            <person name="Takeuchi M."/>
            <person name="Susumu S."/>
            <person name="Kamagata Y."/>
            <person name="Oshima K."/>
            <person name="Hattori M."/>
            <person name="Iwasaki W."/>
        </authorList>
    </citation>
    <scope>NUCLEOTIDE SEQUENCE [LARGE SCALE GENOMIC DNA]</scope>
    <source>
        <strain evidence="1 2">Gela4</strain>
    </source>
</reference>
<dbReference type="Proteomes" id="UP000031643">
    <property type="component" value="Chromosome"/>
</dbReference>
<dbReference type="AlphaFoldDB" id="A0A0A8JZE3"/>
<accession>A0A0A8JZE3</accession>
<name>A0A0A8JZE3_9HYPH</name>
<dbReference type="EMBL" id="AP014648">
    <property type="protein sequence ID" value="BAQ15712.1"/>
    <property type="molecule type" value="Genomic_DNA"/>
</dbReference>
<sequence length="164" mass="19419">MVREPIARNISAFFENLHVFALSHEAPTDQLVKAFKARYPHRLPLEWFDREFNDGVDFDIFAEDFDREVRVGRYRKDAFEFLVMRMDAELERQQAEVSDFVGQPISLAVENSSKMKPYAAAYRAFKEQVALEPEYIEQMYGSKFARHFWTEDELLRMAQQHLAE</sequence>
<evidence type="ECO:0000313" key="1">
    <source>
        <dbReference type="EMBL" id="BAQ15712.1"/>
    </source>
</evidence>
<organism evidence="1 2">
    <name type="scientific">Methyloceanibacter caenitepidi</name>
    <dbReference type="NCBI Taxonomy" id="1384459"/>
    <lineage>
        <taxon>Bacteria</taxon>
        <taxon>Pseudomonadati</taxon>
        <taxon>Pseudomonadota</taxon>
        <taxon>Alphaproteobacteria</taxon>
        <taxon>Hyphomicrobiales</taxon>
        <taxon>Hyphomicrobiaceae</taxon>
        <taxon>Methyloceanibacter</taxon>
    </lineage>
</organism>
<dbReference type="HOGENOM" id="CLU_1617083_0_0_5"/>
<dbReference type="KEGG" id="mcg:GL4_0242"/>
<evidence type="ECO:0000313" key="2">
    <source>
        <dbReference type="Proteomes" id="UP000031643"/>
    </source>
</evidence>
<dbReference type="STRING" id="1384459.GL4_0242"/>
<gene>
    <name evidence="1" type="ORF">GL4_0242</name>
</gene>
<protein>
    <submittedName>
        <fullName evidence="1">Uncharacterized protein</fullName>
    </submittedName>
</protein>
<dbReference type="Pfam" id="PF10364">
    <property type="entry name" value="NKWYS"/>
    <property type="match status" value="1"/>
</dbReference>
<dbReference type="InterPro" id="IPR018831">
    <property type="entry name" value="Uncharacterised_NKWYS"/>
</dbReference>